<name>J3JCR2_9EURY</name>
<evidence type="ECO:0000313" key="2">
    <source>
        <dbReference type="Proteomes" id="UP000007813"/>
    </source>
</evidence>
<organism evidence="1 2">
    <name type="scientific">Halogranum salarium B-1</name>
    <dbReference type="NCBI Taxonomy" id="1210908"/>
    <lineage>
        <taxon>Archaea</taxon>
        <taxon>Methanobacteriati</taxon>
        <taxon>Methanobacteriota</taxon>
        <taxon>Stenosarchaea group</taxon>
        <taxon>Halobacteria</taxon>
        <taxon>Halobacteriales</taxon>
        <taxon>Haloferacaceae</taxon>
    </lineage>
</organism>
<proteinExistence type="predicted"/>
<protein>
    <submittedName>
        <fullName evidence="1">Integrase catalytic subunit</fullName>
    </submittedName>
</protein>
<dbReference type="EMBL" id="ALJD01000017">
    <property type="protein sequence ID" value="EJN56834.1"/>
    <property type="molecule type" value="Genomic_DNA"/>
</dbReference>
<sequence length="83" mass="9762">MVLDVALFKRHGTDSAAAFLHVLYEKHDCSETVFSRIARLSDCNLSIRVERSVRLHTDTRLKRSFQTFKMRIDHFHNSWWAVG</sequence>
<dbReference type="Proteomes" id="UP000007813">
    <property type="component" value="Unassembled WGS sequence"/>
</dbReference>
<dbReference type="eggNOG" id="arCOG02134">
    <property type="taxonomic scope" value="Archaea"/>
</dbReference>
<evidence type="ECO:0000313" key="1">
    <source>
        <dbReference type="EMBL" id="EJN56834.1"/>
    </source>
</evidence>
<accession>J3JCR2</accession>
<comment type="caution">
    <text evidence="1">The sequence shown here is derived from an EMBL/GenBank/DDBJ whole genome shotgun (WGS) entry which is preliminary data.</text>
</comment>
<reference evidence="1 2" key="1">
    <citation type="journal article" date="2012" name="J. Bacteriol.">
        <title>Draft Genome Sequence of the Extremely Halophilic Archaeon Halogranum salarium B-1T.</title>
        <authorList>
            <person name="Kim K.K."/>
            <person name="Lee K.C."/>
            <person name="Lee J.S."/>
        </authorList>
    </citation>
    <scope>NUCLEOTIDE SEQUENCE [LARGE SCALE GENOMIC DNA]</scope>
    <source>
        <strain evidence="1 2">B-1</strain>
    </source>
</reference>
<gene>
    <name evidence="1" type="ORF">HSB1_46510</name>
</gene>
<dbReference type="AlphaFoldDB" id="J3JCR2"/>